<sequence>MKYALLIMLLGITAISCKKETKVDSTSISDTAVADTLPSDTMIAPANPLPSDTMRAVDTAAKKMDTAKAAKK</sequence>
<dbReference type="EMBL" id="JAELVM010000001">
    <property type="protein sequence ID" value="MBL1221103.1"/>
    <property type="molecule type" value="Genomic_DNA"/>
</dbReference>
<gene>
    <name evidence="1" type="ORF">JET18_09650</name>
</gene>
<reference evidence="1 2" key="1">
    <citation type="submission" date="2020-12" db="EMBL/GenBank/DDBJ databases">
        <title>Chryseobacterium endoalhailicus sp. nov., isolated from seed of leguminous plant.</title>
        <authorList>
            <person name="Zhang X."/>
        </authorList>
    </citation>
    <scope>NUCLEOTIDE SEQUENCE [LARGE SCALE GENOMIC DNA]</scope>
    <source>
        <strain evidence="1 2">L7</strain>
    </source>
</reference>
<comment type="caution">
    <text evidence="1">The sequence shown here is derived from an EMBL/GenBank/DDBJ whole genome shotgun (WGS) entry which is preliminary data.</text>
</comment>
<dbReference type="Proteomes" id="UP000661696">
    <property type="component" value="Unassembled WGS sequence"/>
</dbReference>
<dbReference type="PROSITE" id="PS51257">
    <property type="entry name" value="PROKAR_LIPOPROTEIN"/>
    <property type="match status" value="1"/>
</dbReference>
<evidence type="ECO:0008006" key="3">
    <source>
        <dbReference type="Google" id="ProtNLM"/>
    </source>
</evidence>
<name>A0ABS1QET4_9FLAO</name>
<proteinExistence type="predicted"/>
<dbReference type="RefSeq" id="WP_202090409.1">
    <property type="nucleotide sequence ID" value="NZ_JAELVM010000001.1"/>
</dbReference>
<organism evidence="1 2">
    <name type="scientific">Chryseobacterium endalhagicum</name>
    <dbReference type="NCBI Taxonomy" id="2797638"/>
    <lineage>
        <taxon>Bacteria</taxon>
        <taxon>Pseudomonadati</taxon>
        <taxon>Bacteroidota</taxon>
        <taxon>Flavobacteriia</taxon>
        <taxon>Flavobacteriales</taxon>
        <taxon>Weeksellaceae</taxon>
        <taxon>Chryseobacterium group</taxon>
        <taxon>Chryseobacterium</taxon>
    </lineage>
</organism>
<evidence type="ECO:0000313" key="2">
    <source>
        <dbReference type="Proteomes" id="UP000661696"/>
    </source>
</evidence>
<accession>A0ABS1QET4</accession>
<protein>
    <recommendedName>
        <fullName evidence="3">Cytochrome C551</fullName>
    </recommendedName>
</protein>
<evidence type="ECO:0000313" key="1">
    <source>
        <dbReference type="EMBL" id="MBL1221103.1"/>
    </source>
</evidence>
<keyword evidence="2" id="KW-1185">Reference proteome</keyword>